<accession>A0A8E7EKR5</accession>
<name>A0A8E7EKR5_9EURY</name>
<evidence type="ECO:0000313" key="2">
    <source>
        <dbReference type="Proteomes" id="UP000680656"/>
    </source>
</evidence>
<sequence>MMFRTPQIPIIVIYLILVIFAVISPVQGDPNVTDAITYADPINNSVTVIAIGDEGNKTSVKYGIIRTTSVGTENVVVAIISDEPFSTGNNSSSGSELLHPGETRFFSDTISEDQTKKYVRVTYDTQAPVSLQVLTPDEEYGTYSDIDDGIEDNAIFMRIYSESGLDPGRWYYQVHLPEDASPVSFQIESWDE</sequence>
<reference evidence="1 2" key="1">
    <citation type="submission" date="2021-05" db="EMBL/GenBank/DDBJ databases">
        <title>A novel Methanospirillum isolate from a pyrite-forming mixed culture.</title>
        <authorList>
            <person name="Bunk B."/>
            <person name="Sproer C."/>
            <person name="Spring S."/>
            <person name="Pester M."/>
        </authorList>
    </citation>
    <scope>NUCLEOTIDE SEQUENCE [LARGE SCALE GENOMIC DNA]</scope>
    <source>
        <strain evidence="1 2">J.3.6.1-F.2.7.3</strain>
    </source>
</reference>
<dbReference type="EMBL" id="CP075546">
    <property type="protein sequence ID" value="QVV89820.1"/>
    <property type="molecule type" value="Genomic_DNA"/>
</dbReference>
<evidence type="ECO:0000313" key="1">
    <source>
        <dbReference type="EMBL" id="QVV89820.1"/>
    </source>
</evidence>
<gene>
    <name evidence="1" type="ORF">KHC33_04790</name>
</gene>
<dbReference type="AlphaFoldDB" id="A0A8E7EKR5"/>
<dbReference type="Proteomes" id="UP000680656">
    <property type="component" value="Chromosome"/>
</dbReference>
<organism evidence="1 2">
    <name type="scientific">Methanospirillum purgamenti</name>
    <dbReference type="NCBI Taxonomy" id="2834276"/>
    <lineage>
        <taxon>Archaea</taxon>
        <taxon>Methanobacteriati</taxon>
        <taxon>Methanobacteriota</taxon>
        <taxon>Stenosarchaea group</taxon>
        <taxon>Methanomicrobia</taxon>
        <taxon>Methanomicrobiales</taxon>
        <taxon>Methanospirillaceae</taxon>
        <taxon>Methanospirillum</taxon>
    </lineage>
</organism>
<protein>
    <submittedName>
        <fullName evidence="1">Uncharacterized protein</fullName>
    </submittedName>
</protein>
<proteinExistence type="predicted"/>
<dbReference type="RefSeq" id="WP_214420608.1">
    <property type="nucleotide sequence ID" value="NZ_CP075546.1"/>
</dbReference>
<dbReference type="KEGG" id="mrtj:KHC33_04790"/>
<keyword evidence="2" id="KW-1185">Reference proteome</keyword>
<dbReference type="GeneID" id="65096476"/>